<keyword evidence="3" id="KW-0969">Cilium</keyword>
<organism evidence="3 4">
    <name type="scientific">Roseburia hominis</name>
    <dbReference type="NCBI Taxonomy" id="301301"/>
    <lineage>
        <taxon>Bacteria</taxon>
        <taxon>Bacillati</taxon>
        <taxon>Bacillota</taxon>
        <taxon>Clostridia</taxon>
        <taxon>Lachnospirales</taxon>
        <taxon>Lachnospiraceae</taxon>
        <taxon>Roseburia</taxon>
    </lineage>
</organism>
<comment type="caution">
    <text evidence="3">The sequence shown here is derived from an EMBL/GenBank/DDBJ whole genome shotgun (WGS) entry which is preliminary data.</text>
</comment>
<dbReference type="Proteomes" id="UP000266172">
    <property type="component" value="Unassembled WGS sequence"/>
</dbReference>
<feature type="coiled-coil region" evidence="1">
    <location>
        <begin position="454"/>
        <end position="481"/>
    </location>
</feature>
<dbReference type="Gene3D" id="3.30.750.140">
    <property type="match status" value="1"/>
</dbReference>
<dbReference type="InterPro" id="IPR038610">
    <property type="entry name" value="FliK-like_C_sf"/>
</dbReference>
<sequence length="635" mass="68470">MQISDLVGQYSRNVANGTEELHGAQSVQKLVSTIGDLSAGSIFEGTINSVRGGKVTLALGNGQTITARLDGKMDLQQGSSMFFQVRANDGQTIAIRPYTELGNVSNPILLNALSAAQVPATDRTLVMVDTMMQEQMSIGRQSILDMAKLVGANPDANVQTIVQMTKLGLPVTEEMAAQFENYLSDRQALVGEMDLAAGHMMELLSDEALSPETAFSLYEKMLDIFMPGAEAADAGVTAAAEQESSAAEAGAGVMAEAVGQENAATVAEAEAGAPTAAEQGTAAASAVAEEAGAASTAETAGQGAAAEAETGVGVTAELTYGRTAETPGTVGELLSKEQIEHLGKMLRNIPALIGNEEIFAGGEQEEVFVDTLSEEGPEVAKLMAQEEAAQEQPVLNEKLTAEQFLQKLGRALAQNGGFGFAGMQKLFAGKEFQTIFRSVIEKQWLLQPEELKQEHKVSGLYERLEQQLSQMEEAVRATGSTQNTFLQTASQVHGNLEFMNQMNQIYHYVQLPLKMSGQNANGELYVYANRKNLRDPDAELTAFLHLDMEQLGSTDVSVRMQNRSVRTNFYLEDDASYDLVEKHLEVLNKRLKSKGYQSSITVTHEKKDISFKENIVKKGKATVGSLHRYSFDVRA</sequence>
<dbReference type="InterPro" id="IPR021136">
    <property type="entry name" value="Flagellar_hook_control-like_C"/>
</dbReference>
<evidence type="ECO:0000313" key="4">
    <source>
        <dbReference type="Proteomes" id="UP000266172"/>
    </source>
</evidence>
<dbReference type="RefSeq" id="WP_118097806.1">
    <property type="nucleotide sequence ID" value="NZ_CAUBGO010000002.1"/>
</dbReference>
<proteinExistence type="predicted"/>
<dbReference type="Pfam" id="PF02120">
    <property type="entry name" value="Flg_hook"/>
    <property type="match status" value="1"/>
</dbReference>
<keyword evidence="1" id="KW-0175">Coiled coil</keyword>
<reference evidence="3 4" key="1">
    <citation type="submission" date="2018-08" db="EMBL/GenBank/DDBJ databases">
        <title>A genome reference for cultivated species of the human gut microbiota.</title>
        <authorList>
            <person name="Zou Y."/>
            <person name="Xue W."/>
            <person name="Luo G."/>
        </authorList>
    </citation>
    <scope>NUCLEOTIDE SEQUENCE [LARGE SCALE GENOMIC DNA]</scope>
    <source>
        <strain evidence="3 4">AF22-12AC</strain>
    </source>
</reference>
<protein>
    <submittedName>
        <fullName evidence="3">Flagellar hook-length control protein FliK</fullName>
    </submittedName>
</protein>
<dbReference type="AlphaFoldDB" id="A0A395V4X8"/>
<accession>A0A395V4X8</accession>
<name>A0A395V4X8_9FIRM</name>
<dbReference type="EMBL" id="QRVL01000011">
    <property type="protein sequence ID" value="RGS38706.1"/>
    <property type="molecule type" value="Genomic_DNA"/>
</dbReference>
<evidence type="ECO:0000256" key="1">
    <source>
        <dbReference type="SAM" id="Coils"/>
    </source>
</evidence>
<gene>
    <name evidence="3" type="ORF">DWX93_12005</name>
</gene>
<feature type="domain" description="Flagellar hook-length control protein-like C-terminal" evidence="2">
    <location>
        <begin position="531"/>
        <end position="605"/>
    </location>
</feature>
<evidence type="ECO:0000259" key="2">
    <source>
        <dbReference type="Pfam" id="PF02120"/>
    </source>
</evidence>
<keyword evidence="3" id="KW-0282">Flagellum</keyword>
<evidence type="ECO:0000313" key="3">
    <source>
        <dbReference type="EMBL" id="RGS38706.1"/>
    </source>
</evidence>
<keyword evidence="3" id="KW-0966">Cell projection</keyword>